<dbReference type="Proteomes" id="UP000681722">
    <property type="component" value="Unassembled WGS sequence"/>
</dbReference>
<dbReference type="OrthoDB" id="129121at2759"/>
<feature type="non-terminal residue" evidence="4">
    <location>
        <position position="125"/>
    </location>
</feature>
<dbReference type="PANTHER" id="PTHR10157:SF23">
    <property type="entry name" value="MOXD1 HOMOLOG 1"/>
    <property type="match status" value="1"/>
</dbReference>
<evidence type="ECO:0000259" key="2">
    <source>
        <dbReference type="Pfam" id="PF03712"/>
    </source>
</evidence>
<dbReference type="PANTHER" id="PTHR10157">
    <property type="entry name" value="DOPAMINE BETA HYDROXYLASE RELATED"/>
    <property type="match status" value="1"/>
</dbReference>
<reference evidence="4" key="1">
    <citation type="submission" date="2021-02" db="EMBL/GenBank/DDBJ databases">
        <authorList>
            <person name="Nowell W R."/>
        </authorList>
    </citation>
    <scope>NUCLEOTIDE SEQUENCE</scope>
</reference>
<keyword evidence="7" id="KW-1185">Reference proteome</keyword>
<comment type="caution">
    <text evidence="4">The sequence shown here is derived from an EMBL/GenBank/DDBJ whole genome shotgun (WGS) entry which is preliminary data.</text>
</comment>
<dbReference type="SUPFAM" id="SSF49742">
    <property type="entry name" value="PHM/PNGase F"/>
    <property type="match status" value="1"/>
</dbReference>
<dbReference type="Gene3D" id="2.60.120.230">
    <property type="match status" value="1"/>
</dbReference>
<feature type="domain" description="Copper type II ascorbate-dependent monooxygenase C-terminal" evidence="2">
    <location>
        <begin position="26"/>
        <end position="113"/>
    </location>
</feature>
<dbReference type="Proteomes" id="UP000663829">
    <property type="component" value="Unassembled WGS sequence"/>
</dbReference>
<gene>
    <name evidence="4" type="ORF">GPM918_LOCUS38429</name>
    <name evidence="3" type="ORF">OVA965_LOCUS27690</name>
    <name evidence="6" type="ORF">SRO942_LOCUS39252</name>
    <name evidence="5" type="ORF">TMI583_LOCUS28439</name>
</gene>
<name>A0A815VWM7_9BILA</name>
<evidence type="ECO:0000313" key="5">
    <source>
        <dbReference type="EMBL" id="CAF4087035.1"/>
    </source>
</evidence>
<evidence type="ECO:0000313" key="6">
    <source>
        <dbReference type="EMBL" id="CAF4397497.1"/>
    </source>
</evidence>
<dbReference type="GO" id="GO:0004500">
    <property type="term" value="F:dopamine beta-monooxygenase activity"/>
    <property type="evidence" value="ECO:0007669"/>
    <property type="project" value="InterPro"/>
</dbReference>
<dbReference type="Proteomes" id="UP000677228">
    <property type="component" value="Unassembled WGS sequence"/>
</dbReference>
<dbReference type="InterPro" id="IPR000945">
    <property type="entry name" value="DBH-like"/>
</dbReference>
<dbReference type="Pfam" id="PF03712">
    <property type="entry name" value="Cu2_monoox_C"/>
    <property type="match status" value="1"/>
</dbReference>
<sequence length="125" mass="14279">CRDSSGLRFYLTSKLREHDLGYLSFGSASSAFGIAIPPSTDRFEINTYCHANATKNFPKNGITVVSSFPHTHLQGKSVSTKLIRNQSVASYLFNADAFDFNYQFENRLPKRIQLYPIYFNFHIIE</sequence>
<dbReference type="AlphaFoldDB" id="A0A815VWM7"/>
<proteinExistence type="predicted"/>
<dbReference type="InterPro" id="IPR008977">
    <property type="entry name" value="PHM/PNGase_F_dom_sf"/>
</dbReference>
<dbReference type="EMBL" id="CAJOBA010039992">
    <property type="protein sequence ID" value="CAF4087035.1"/>
    <property type="molecule type" value="Genomic_DNA"/>
</dbReference>
<protein>
    <recommendedName>
        <fullName evidence="2">Copper type II ascorbate-dependent monooxygenase C-terminal domain-containing protein</fullName>
    </recommendedName>
</protein>
<dbReference type="EMBL" id="CAJNOQ010025465">
    <property type="protein sequence ID" value="CAF1537556.1"/>
    <property type="molecule type" value="Genomic_DNA"/>
</dbReference>
<organism evidence="4 7">
    <name type="scientific">Didymodactylos carnosus</name>
    <dbReference type="NCBI Taxonomy" id="1234261"/>
    <lineage>
        <taxon>Eukaryota</taxon>
        <taxon>Metazoa</taxon>
        <taxon>Spiralia</taxon>
        <taxon>Gnathifera</taxon>
        <taxon>Rotifera</taxon>
        <taxon>Eurotatoria</taxon>
        <taxon>Bdelloidea</taxon>
        <taxon>Philodinida</taxon>
        <taxon>Philodinidae</taxon>
        <taxon>Didymodactylos</taxon>
    </lineage>
</organism>
<evidence type="ECO:0000313" key="3">
    <source>
        <dbReference type="EMBL" id="CAF1282205.1"/>
    </source>
</evidence>
<dbReference type="EMBL" id="CAJOBC010091079">
    <property type="protein sequence ID" value="CAF4397497.1"/>
    <property type="molecule type" value="Genomic_DNA"/>
</dbReference>
<dbReference type="EMBL" id="CAJNOK010018427">
    <property type="protein sequence ID" value="CAF1282205.1"/>
    <property type="molecule type" value="Genomic_DNA"/>
</dbReference>
<dbReference type="InterPro" id="IPR024548">
    <property type="entry name" value="Cu2_monoox_C"/>
</dbReference>
<keyword evidence="1" id="KW-1015">Disulfide bond</keyword>
<evidence type="ECO:0000313" key="4">
    <source>
        <dbReference type="EMBL" id="CAF1537556.1"/>
    </source>
</evidence>
<dbReference type="InterPro" id="IPR014784">
    <property type="entry name" value="Cu2_ascorb_mOase-like_C"/>
</dbReference>
<dbReference type="Proteomes" id="UP000682733">
    <property type="component" value="Unassembled WGS sequence"/>
</dbReference>
<evidence type="ECO:0000313" key="7">
    <source>
        <dbReference type="Proteomes" id="UP000663829"/>
    </source>
</evidence>
<evidence type="ECO:0000256" key="1">
    <source>
        <dbReference type="ARBA" id="ARBA00023157"/>
    </source>
</evidence>
<accession>A0A815VWM7</accession>